<name>A0ABY7YAB2_9XANT</name>
<organism evidence="1 2">
    <name type="scientific">Xanthomonas cucurbitae</name>
    <dbReference type="NCBI Taxonomy" id="56453"/>
    <lineage>
        <taxon>Bacteria</taxon>
        <taxon>Pseudomonadati</taxon>
        <taxon>Pseudomonadota</taxon>
        <taxon>Gammaproteobacteria</taxon>
        <taxon>Lysobacterales</taxon>
        <taxon>Lysobacteraceae</taxon>
        <taxon>Xanthomonas</taxon>
    </lineage>
</organism>
<keyword evidence="2" id="KW-1185">Reference proteome</keyword>
<gene>
    <name evidence="1" type="ORF">K6978_14890</name>
</gene>
<evidence type="ECO:0000313" key="1">
    <source>
        <dbReference type="EMBL" id="WDM70671.1"/>
    </source>
</evidence>
<dbReference type="Proteomes" id="UP001214201">
    <property type="component" value="Chromosome"/>
</dbReference>
<protein>
    <submittedName>
        <fullName evidence="1">Uncharacterized protein</fullName>
    </submittedName>
</protein>
<accession>A0ABY7YAB2</accession>
<sequence>MQLDAWRPSALRAGRMRRGQRAGVSCAQTGTEARCNGVLVLQRLRLAPQGSGDAMQLTPESSEAVFNGRQLANMPLTKAGEDDRMIRQRGRAVGLCFPTTQCMTGADGAGYKTVTKTN</sequence>
<evidence type="ECO:0000313" key="2">
    <source>
        <dbReference type="Proteomes" id="UP001214201"/>
    </source>
</evidence>
<reference evidence="1 2" key="1">
    <citation type="submission" date="2021-08" db="EMBL/GenBank/DDBJ databases">
        <title>Genome sequences of Xanthomonas cucurbitae isolates from 5 Midwestern US states.</title>
        <authorList>
            <person name="Hind S.R."/>
        </authorList>
    </citation>
    <scope>NUCLEOTIDE SEQUENCE [LARGE SCALE GENOMIC DNA]</scope>
    <source>
        <strain evidence="1 2">OH_261</strain>
    </source>
</reference>
<proteinExistence type="predicted"/>
<dbReference type="RefSeq" id="WP_159407408.1">
    <property type="nucleotide sequence ID" value="NZ_CP033326.1"/>
</dbReference>
<dbReference type="EMBL" id="CP082214">
    <property type="protein sequence ID" value="WDM70671.1"/>
    <property type="molecule type" value="Genomic_DNA"/>
</dbReference>